<evidence type="ECO:0000313" key="5">
    <source>
        <dbReference type="Proteomes" id="UP000249081"/>
    </source>
</evidence>
<sequence length="266" mass="29205">MPHAARARDFLDRPLDISFLLDELERLNASTFEGRLDVSRVTAVGHSFGGYTALALGGATIDFDRLARRCDPAANLLVDAAMVLECRALELQSDAAVMARLAQGTQDDRIKLVMALATVSNLFGPRGIAQVSVPVMLLGGEVDLLAPVVPQQVAAFSWLRGSDRYLYLGENTSHGPDFTKLFTQFLYIDAALEQGIDEAVTATRGVIKSLVVAFSQVYLNQQEDYRPFLRSAYVEAVSVEPFRLHLVRDLPPTVLERLEQGLPSLE</sequence>
<evidence type="ECO:0000256" key="3">
    <source>
        <dbReference type="ARBA" id="ARBA00023098"/>
    </source>
</evidence>
<dbReference type="PANTHER" id="PTHR10272:SF13">
    <property type="entry name" value="POLY(ETHYLENE TEREPHTHALATE) HYDROLASE"/>
    <property type="match status" value="1"/>
</dbReference>
<dbReference type="PANTHER" id="PTHR10272">
    <property type="entry name" value="PLATELET-ACTIVATING FACTOR ACETYLHYDROLASE"/>
    <property type="match status" value="1"/>
</dbReference>
<evidence type="ECO:0008006" key="6">
    <source>
        <dbReference type="Google" id="ProtNLM"/>
    </source>
</evidence>
<dbReference type="Proteomes" id="UP000249081">
    <property type="component" value="Unassembled WGS sequence"/>
</dbReference>
<protein>
    <recommendedName>
        <fullName evidence="6">Dienelactone hydrolase</fullName>
    </recommendedName>
</protein>
<name>A0A2W4W133_9CYAN</name>
<comment type="caution">
    <text evidence="4">The sequence shown here is derived from an EMBL/GenBank/DDBJ whole genome shotgun (WGS) entry which is preliminary data.</text>
</comment>
<keyword evidence="3" id="KW-0443">Lipid metabolism</keyword>
<evidence type="ECO:0000256" key="2">
    <source>
        <dbReference type="ARBA" id="ARBA00022963"/>
    </source>
</evidence>
<dbReference type="AlphaFoldDB" id="A0A2W4W133"/>
<dbReference type="InterPro" id="IPR029058">
    <property type="entry name" value="AB_hydrolase_fold"/>
</dbReference>
<reference evidence="5" key="1">
    <citation type="submission" date="2018-04" db="EMBL/GenBank/DDBJ databases">
        <authorList>
            <person name="Cornet L."/>
        </authorList>
    </citation>
    <scope>NUCLEOTIDE SEQUENCE [LARGE SCALE GENOMIC DNA]</scope>
</reference>
<evidence type="ECO:0000313" key="4">
    <source>
        <dbReference type="EMBL" id="PZO38252.1"/>
    </source>
</evidence>
<gene>
    <name evidence="4" type="ORF">DCF17_14935</name>
</gene>
<keyword evidence="1" id="KW-0378">Hydrolase</keyword>
<dbReference type="Gene3D" id="3.40.50.1820">
    <property type="entry name" value="alpha/beta hydrolase"/>
    <property type="match status" value="1"/>
</dbReference>
<dbReference type="SUPFAM" id="SSF53474">
    <property type="entry name" value="alpha/beta-Hydrolases"/>
    <property type="match status" value="1"/>
</dbReference>
<proteinExistence type="predicted"/>
<accession>A0A2W4W133</accession>
<organism evidence="4 5">
    <name type="scientific">Shackletoniella antarctica</name>
    <dbReference type="NCBI Taxonomy" id="268115"/>
    <lineage>
        <taxon>Bacteria</taxon>
        <taxon>Bacillati</taxon>
        <taxon>Cyanobacteriota</taxon>
        <taxon>Cyanophyceae</taxon>
        <taxon>Oculatellales</taxon>
        <taxon>Oculatellaceae</taxon>
        <taxon>Shackletoniella</taxon>
    </lineage>
</organism>
<reference evidence="4 5" key="2">
    <citation type="submission" date="2018-06" db="EMBL/GenBank/DDBJ databases">
        <title>Metagenomic assembly of (sub)arctic Cyanobacteria and their associated microbiome from non-axenic cultures.</title>
        <authorList>
            <person name="Baurain D."/>
        </authorList>
    </citation>
    <scope>NUCLEOTIDE SEQUENCE [LARGE SCALE GENOMIC DNA]</scope>
    <source>
        <strain evidence="4">ULC041bin1</strain>
    </source>
</reference>
<evidence type="ECO:0000256" key="1">
    <source>
        <dbReference type="ARBA" id="ARBA00022801"/>
    </source>
</evidence>
<dbReference type="GO" id="GO:0016042">
    <property type="term" value="P:lipid catabolic process"/>
    <property type="evidence" value="ECO:0007669"/>
    <property type="project" value="UniProtKB-KW"/>
</dbReference>
<dbReference type="EMBL" id="QBMN01000107">
    <property type="protein sequence ID" value="PZO38252.1"/>
    <property type="molecule type" value="Genomic_DNA"/>
</dbReference>
<keyword evidence="2" id="KW-0442">Lipid degradation</keyword>
<dbReference type="GO" id="GO:0003847">
    <property type="term" value="F:1-alkyl-2-acetylglycerophosphocholine esterase activity"/>
    <property type="evidence" value="ECO:0007669"/>
    <property type="project" value="TreeGrafter"/>
</dbReference>